<feature type="compositionally biased region" description="Basic and acidic residues" evidence="1">
    <location>
        <begin position="188"/>
        <end position="203"/>
    </location>
</feature>
<evidence type="ECO:0000313" key="2">
    <source>
        <dbReference type="EMBL" id="KAL3502666.1"/>
    </source>
</evidence>
<evidence type="ECO:0000313" key="3">
    <source>
        <dbReference type="Proteomes" id="UP001630127"/>
    </source>
</evidence>
<dbReference type="EMBL" id="JBJUIK010000015">
    <property type="protein sequence ID" value="KAL3502666.1"/>
    <property type="molecule type" value="Genomic_DNA"/>
</dbReference>
<reference evidence="2 3" key="1">
    <citation type="submission" date="2024-11" db="EMBL/GenBank/DDBJ databases">
        <title>A near-complete genome assembly of Cinchona calisaya.</title>
        <authorList>
            <person name="Lian D.C."/>
            <person name="Zhao X.W."/>
            <person name="Wei L."/>
        </authorList>
    </citation>
    <scope>NUCLEOTIDE SEQUENCE [LARGE SCALE GENOMIC DNA]</scope>
    <source>
        <tissue evidence="2">Nenye</tissue>
    </source>
</reference>
<dbReference type="AlphaFoldDB" id="A0ABD2Y6K6"/>
<dbReference type="Proteomes" id="UP001630127">
    <property type="component" value="Unassembled WGS sequence"/>
</dbReference>
<keyword evidence="3" id="KW-1185">Reference proteome</keyword>
<comment type="caution">
    <text evidence="2">The sequence shown here is derived from an EMBL/GenBank/DDBJ whole genome shotgun (WGS) entry which is preliminary data.</text>
</comment>
<feature type="region of interest" description="Disordered" evidence="1">
    <location>
        <begin position="188"/>
        <end position="215"/>
    </location>
</feature>
<sequence>MEVYSDHLTDGEVKKLKFDQPQLVKLEKKNTLVLEEIVDEGGTSKKSTLILEELVEEGGTSRPQVVSGRGNRLFFRKRIMAKLNGGRNCEGDRASEGNGAELNGSGVSMDGRTSKLDGANNGGGAELNRDRANGTAGPIANGIRDGETSKGSGAEVNGGEANRTGRPIVNGVGSIECFGTSEAGRDCECDRASEGDGASKDGGDELNIGGASKTDDHMDYGCSDIYESQGVEHEGTGAAGSPGANYGGADSVLDDTQCWELNSNLGSSEDKGVGVFSLEIAKDLAHVTRSHVRVSRTLSMNHVAIV</sequence>
<accession>A0ABD2Y6K6</accession>
<organism evidence="2 3">
    <name type="scientific">Cinchona calisaya</name>
    <dbReference type="NCBI Taxonomy" id="153742"/>
    <lineage>
        <taxon>Eukaryota</taxon>
        <taxon>Viridiplantae</taxon>
        <taxon>Streptophyta</taxon>
        <taxon>Embryophyta</taxon>
        <taxon>Tracheophyta</taxon>
        <taxon>Spermatophyta</taxon>
        <taxon>Magnoliopsida</taxon>
        <taxon>eudicotyledons</taxon>
        <taxon>Gunneridae</taxon>
        <taxon>Pentapetalae</taxon>
        <taxon>asterids</taxon>
        <taxon>lamiids</taxon>
        <taxon>Gentianales</taxon>
        <taxon>Rubiaceae</taxon>
        <taxon>Cinchonoideae</taxon>
        <taxon>Cinchoneae</taxon>
        <taxon>Cinchona</taxon>
    </lineage>
</organism>
<evidence type="ECO:0000256" key="1">
    <source>
        <dbReference type="SAM" id="MobiDB-lite"/>
    </source>
</evidence>
<feature type="region of interest" description="Disordered" evidence="1">
    <location>
        <begin position="87"/>
        <end position="167"/>
    </location>
</feature>
<gene>
    <name evidence="2" type="ORF">ACH5RR_037115</name>
</gene>
<name>A0ABD2Y6K6_9GENT</name>
<proteinExistence type="predicted"/>
<protein>
    <submittedName>
        <fullName evidence="2">Uncharacterized protein</fullName>
    </submittedName>
</protein>